<sequence length="339" mass="38926">MLSQRAQEKPTTIIALPPEVLKIILAYCQLDGFLSARAASKVFYDVSLLYPSSLIRDIVIGEIGTVALREAVQLPKTSWLRRQYMLNSGSRFDLAGLYREHKDTLLSCCWSLSDGIAAVRLHSIVESFASNFASQYLFELQKNSQYNDENPPSAQELSRIELALYRFEAYCNLFPPASRVEDCNESKEAQMSFLFSFSPWEREQIASIHESLWRRIAPAFNGLALHDVYWGEFMPNKLLDCDPDLGPEKAWKWSHPDDSRAELSKEEEYASERACGYVFWDEERLERSGLLDNDWVDTIIKTEESVSAMAPTLEEEMESWHARSALFWQGVLGYWEKGE</sequence>
<name>A0ACC0CM60_9PEZI</name>
<organism evidence="1 2">
    <name type="scientific">Hypoxylon rubiginosum</name>
    <dbReference type="NCBI Taxonomy" id="110542"/>
    <lineage>
        <taxon>Eukaryota</taxon>
        <taxon>Fungi</taxon>
        <taxon>Dikarya</taxon>
        <taxon>Ascomycota</taxon>
        <taxon>Pezizomycotina</taxon>
        <taxon>Sordariomycetes</taxon>
        <taxon>Xylariomycetidae</taxon>
        <taxon>Xylariales</taxon>
        <taxon>Hypoxylaceae</taxon>
        <taxon>Hypoxylon</taxon>
    </lineage>
</organism>
<evidence type="ECO:0000313" key="1">
    <source>
        <dbReference type="EMBL" id="KAI6081553.1"/>
    </source>
</evidence>
<reference evidence="1 2" key="1">
    <citation type="journal article" date="2022" name="New Phytol.">
        <title>Ecological generalism drives hyperdiversity of secondary metabolite gene clusters in xylarialean endophytes.</title>
        <authorList>
            <person name="Franco M.E.E."/>
            <person name="Wisecaver J.H."/>
            <person name="Arnold A.E."/>
            <person name="Ju Y.M."/>
            <person name="Slot J.C."/>
            <person name="Ahrendt S."/>
            <person name="Moore L.P."/>
            <person name="Eastman K.E."/>
            <person name="Scott K."/>
            <person name="Konkel Z."/>
            <person name="Mondo S.J."/>
            <person name="Kuo A."/>
            <person name="Hayes R.D."/>
            <person name="Haridas S."/>
            <person name="Andreopoulos B."/>
            <person name="Riley R."/>
            <person name="LaButti K."/>
            <person name="Pangilinan J."/>
            <person name="Lipzen A."/>
            <person name="Amirebrahimi M."/>
            <person name="Yan J."/>
            <person name="Adam C."/>
            <person name="Keymanesh K."/>
            <person name="Ng V."/>
            <person name="Louie K."/>
            <person name="Northen T."/>
            <person name="Drula E."/>
            <person name="Henrissat B."/>
            <person name="Hsieh H.M."/>
            <person name="Youens-Clark K."/>
            <person name="Lutzoni F."/>
            <person name="Miadlikowska J."/>
            <person name="Eastwood D.C."/>
            <person name="Hamelin R.C."/>
            <person name="Grigoriev I.V."/>
            <person name="U'Ren J.M."/>
        </authorList>
    </citation>
    <scope>NUCLEOTIDE SEQUENCE [LARGE SCALE GENOMIC DNA]</scope>
    <source>
        <strain evidence="1 2">ER1909</strain>
    </source>
</reference>
<accession>A0ACC0CM60</accession>
<evidence type="ECO:0000313" key="2">
    <source>
        <dbReference type="Proteomes" id="UP001497680"/>
    </source>
</evidence>
<proteinExistence type="predicted"/>
<keyword evidence="2" id="KW-1185">Reference proteome</keyword>
<gene>
    <name evidence="1" type="ORF">F4821DRAFT_274857</name>
</gene>
<dbReference type="EMBL" id="MU394392">
    <property type="protein sequence ID" value="KAI6081553.1"/>
    <property type="molecule type" value="Genomic_DNA"/>
</dbReference>
<protein>
    <submittedName>
        <fullName evidence="1">Uncharacterized protein</fullName>
    </submittedName>
</protein>
<comment type="caution">
    <text evidence="1">The sequence shown here is derived from an EMBL/GenBank/DDBJ whole genome shotgun (WGS) entry which is preliminary data.</text>
</comment>
<dbReference type="Proteomes" id="UP001497680">
    <property type="component" value="Unassembled WGS sequence"/>
</dbReference>